<keyword evidence="13" id="KW-1185">Reference proteome</keyword>
<reference evidence="12 13" key="1">
    <citation type="journal article" date="2012" name="Genome Biol.">
        <title>The genome of the polar eukaryotic microalga coccomyxa subellipsoidea reveals traits of cold adaptation.</title>
        <authorList>
            <person name="Blanc G."/>
            <person name="Agarkova I."/>
            <person name="Grimwood J."/>
            <person name="Kuo A."/>
            <person name="Brueggeman A."/>
            <person name="Dunigan D."/>
            <person name="Gurnon J."/>
            <person name="Ladunga I."/>
            <person name="Lindquist E."/>
            <person name="Lucas S."/>
            <person name="Pangilinan J."/>
            <person name="Proschold T."/>
            <person name="Salamov A."/>
            <person name="Schmutz J."/>
            <person name="Weeks D."/>
            <person name="Yamada T."/>
            <person name="Claverie J.M."/>
            <person name="Grigoriev I."/>
            <person name="Van Etten J."/>
            <person name="Lomsadze A."/>
            <person name="Borodovsky M."/>
        </authorList>
    </citation>
    <scope>NUCLEOTIDE SEQUENCE [LARGE SCALE GENOMIC DNA]</scope>
    <source>
        <strain evidence="12 13">C-169</strain>
    </source>
</reference>
<dbReference type="GO" id="GO:0051015">
    <property type="term" value="F:actin filament binding"/>
    <property type="evidence" value="ECO:0007669"/>
    <property type="project" value="TreeGrafter"/>
</dbReference>
<evidence type="ECO:0000256" key="6">
    <source>
        <dbReference type="ARBA" id="ARBA00023203"/>
    </source>
</evidence>
<dbReference type="OrthoDB" id="406844at2759"/>
<keyword evidence="4 10" id="KW-0853">WD repeat</keyword>
<dbReference type="InterPro" id="IPR015943">
    <property type="entry name" value="WD40/YVTN_repeat-like_dom_sf"/>
</dbReference>
<dbReference type="EMBL" id="AGSI01000001">
    <property type="protein sequence ID" value="EIE27739.1"/>
    <property type="molecule type" value="Genomic_DNA"/>
</dbReference>
<dbReference type="GeneID" id="17045754"/>
<evidence type="ECO:0000256" key="7">
    <source>
        <dbReference type="ARBA" id="ARBA00023212"/>
    </source>
</evidence>
<evidence type="ECO:0000256" key="4">
    <source>
        <dbReference type="ARBA" id="ARBA00022574"/>
    </source>
</evidence>
<dbReference type="PROSITE" id="PS50082">
    <property type="entry name" value="WD_REPEATS_2"/>
    <property type="match status" value="1"/>
</dbReference>
<dbReference type="Gene3D" id="2.130.10.10">
    <property type="entry name" value="YVTN repeat-like/Quinoprotein amine dehydrogenase"/>
    <property type="match status" value="1"/>
</dbReference>
<keyword evidence="7" id="KW-0206">Cytoskeleton</keyword>
<comment type="similarity">
    <text evidence="2">Belongs to the WD repeat ARPC1 family.</text>
</comment>
<evidence type="ECO:0000256" key="2">
    <source>
        <dbReference type="ARBA" id="ARBA00006260"/>
    </source>
</evidence>
<feature type="repeat" description="WD" evidence="10">
    <location>
        <begin position="49"/>
        <end position="81"/>
    </location>
</feature>
<dbReference type="GO" id="GO:0005885">
    <property type="term" value="C:Arp2/3 protein complex"/>
    <property type="evidence" value="ECO:0007669"/>
    <property type="project" value="InterPro"/>
</dbReference>
<evidence type="ECO:0000256" key="11">
    <source>
        <dbReference type="SAM" id="MobiDB-lite"/>
    </source>
</evidence>
<gene>
    <name evidence="12" type="ORF">COCSUDRAFT_39324</name>
</gene>
<dbReference type="SUPFAM" id="SSF50978">
    <property type="entry name" value="WD40 repeat-like"/>
    <property type="match status" value="1"/>
</dbReference>
<dbReference type="RefSeq" id="XP_005652283.1">
    <property type="nucleotide sequence ID" value="XM_005652226.1"/>
</dbReference>
<feature type="region of interest" description="Disordered" evidence="11">
    <location>
        <begin position="232"/>
        <end position="253"/>
    </location>
</feature>
<keyword evidence="6" id="KW-0009">Actin-binding</keyword>
<accession>I0ZAS0</accession>
<protein>
    <recommendedName>
        <fullName evidence="8">Arp2/3 complex 41 kDa subunit</fullName>
    </recommendedName>
    <alternativeName>
        <fullName evidence="9">p41-ARC</fullName>
    </alternativeName>
</protein>
<dbReference type="GO" id="GO:0034314">
    <property type="term" value="P:Arp2/3 complex-mediated actin nucleation"/>
    <property type="evidence" value="ECO:0007669"/>
    <property type="project" value="InterPro"/>
</dbReference>
<evidence type="ECO:0000313" key="12">
    <source>
        <dbReference type="EMBL" id="EIE27739.1"/>
    </source>
</evidence>
<organism evidence="12 13">
    <name type="scientific">Coccomyxa subellipsoidea (strain C-169)</name>
    <name type="common">Green microalga</name>
    <dbReference type="NCBI Taxonomy" id="574566"/>
    <lineage>
        <taxon>Eukaryota</taxon>
        <taxon>Viridiplantae</taxon>
        <taxon>Chlorophyta</taxon>
        <taxon>core chlorophytes</taxon>
        <taxon>Trebouxiophyceae</taxon>
        <taxon>Trebouxiophyceae incertae sedis</taxon>
        <taxon>Coccomyxaceae</taxon>
        <taxon>Coccomyxa</taxon>
        <taxon>Coccomyxa subellipsoidea</taxon>
    </lineage>
</organism>
<dbReference type="KEGG" id="csl:COCSUDRAFT_39324"/>
<evidence type="ECO:0000256" key="1">
    <source>
        <dbReference type="ARBA" id="ARBA00004245"/>
    </source>
</evidence>
<dbReference type="AlphaFoldDB" id="I0ZAS0"/>
<name>I0ZAS0_COCSC</name>
<evidence type="ECO:0000256" key="9">
    <source>
        <dbReference type="ARBA" id="ARBA00041789"/>
    </source>
</evidence>
<comment type="caution">
    <text evidence="12">The sequence shown here is derived from an EMBL/GenBank/DDBJ whole genome shotgun (WGS) entry which is preliminary data.</text>
</comment>
<dbReference type="PANTHER" id="PTHR10709">
    <property type="entry name" value="ACTIN-RELATED PROTEIN 2/3 COMPLEX SUBUNIT 1"/>
    <property type="match status" value="1"/>
</dbReference>
<dbReference type="SMART" id="SM00320">
    <property type="entry name" value="WD40"/>
    <property type="match status" value="5"/>
</dbReference>
<sequence length="302" mass="31990">MVFTRLKLAALCVRWSPCGRKLAIGSSEKRICISHQEKGQKWWVSKHFRRCHSSSVVAVAWHPAGALLATTSTDGRCRVFNAAPPGLDGEAAVPGTFGDVLMDVEAGVGWGHAVAWSPSGSQLVVSSHGPALHILGGLDGADAASLQPPPECRQLLELTQLPLRCIAFLSETSLVGAGFDGQVFLFERGGDGVWSFARSLLPEPQLHIDDGVRRAGVSAAFEAKLAMFRSPAKKERTADVPQQLPGKGASTEGHSNAIVDLQAFTDEAGKPTGRFSTAGWDGRVLLWDAGGAEGLIKALHLS</sequence>
<comment type="subcellular location">
    <subcellularLocation>
        <location evidence="1">Cytoplasm</location>
        <location evidence="1">Cytoskeleton</location>
    </subcellularLocation>
</comment>
<dbReference type="STRING" id="574566.I0ZAS0"/>
<dbReference type="Proteomes" id="UP000007264">
    <property type="component" value="Unassembled WGS sequence"/>
</dbReference>
<evidence type="ECO:0000256" key="3">
    <source>
        <dbReference type="ARBA" id="ARBA00022490"/>
    </source>
</evidence>
<evidence type="ECO:0000256" key="10">
    <source>
        <dbReference type="PROSITE-ProRule" id="PRU00221"/>
    </source>
</evidence>
<dbReference type="InterPro" id="IPR017383">
    <property type="entry name" value="ARPC1"/>
</dbReference>
<evidence type="ECO:0000256" key="8">
    <source>
        <dbReference type="ARBA" id="ARBA00041244"/>
    </source>
</evidence>
<dbReference type="Pfam" id="PF00400">
    <property type="entry name" value="WD40"/>
    <property type="match status" value="2"/>
</dbReference>
<evidence type="ECO:0000313" key="13">
    <source>
        <dbReference type="Proteomes" id="UP000007264"/>
    </source>
</evidence>
<dbReference type="eggNOG" id="KOG1523">
    <property type="taxonomic scope" value="Eukaryota"/>
</dbReference>
<dbReference type="PANTHER" id="PTHR10709:SF2">
    <property type="entry name" value="ACTIN-RELATED PROTEIN 2_3 COMPLEX SUBUNIT"/>
    <property type="match status" value="1"/>
</dbReference>
<evidence type="ECO:0000256" key="5">
    <source>
        <dbReference type="ARBA" id="ARBA00022737"/>
    </source>
</evidence>
<dbReference type="InterPro" id="IPR001680">
    <property type="entry name" value="WD40_rpt"/>
</dbReference>
<dbReference type="InterPro" id="IPR036322">
    <property type="entry name" value="WD40_repeat_dom_sf"/>
</dbReference>
<proteinExistence type="inferred from homology"/>
<keyword evidence="5" id="KW-0677">Repeat</keyword>
<keyword evidence="3" id="KW-0963">Cytoplasm</keyword>